<protein>
    <submittedName>
        <fullName evidence="5">Putative secreted protein</fullName>
    </submittedName>
</protein>
<evidence type="ECO:0000256" key="2">
    <source>
        <dbReference type="ARBA" id="ARBA00022525"/>
    </source>
</evidence>
<evidence type="ECO:0000313" key="5">
    <source>
        <dbReference type="EMBL" id="JAC27809.1"/>
    </source>
</evidence>
<evidence type="ECO:0000256" key="1">
    <source>
        <dbReference type="ARBA" id="ARBA00004613"/>
    </source>
</evidence>
<dbReference type="AlphaFoldDB" id="A0A023G213"/>
<accession>A0A023G213</accession>
<dbReference type="EMBL" id="GBBM01007609">
    <property type="protein sequence ID" value="JAC27809.1"/>
    <property type="molecule type" value="mRNA"/>
</dbReference>
<reference evidence="5" key="1">
    <citation type="submission" date="2014-03" db="EMBL/GenBank/DDBJ databases">
        <title>The sialotranscriptome of Amblyomma triste, Amblyomma parvum and Amblyomma cajennense ticks, uncovered by 454-based RNA-seq.</title>
        <authorList>
            <person name="Garcia G.R."/>
            <person name="Gardinassi L.G."/>
            <person name="Ribeiro J.M."/>
            <person name="Anatriello E."/>
            <person name="Ferreira B.R."/>
            <person name="Moreira H.N."/>
            <person name="Mafra C."/>
            <person name="Olegario M.M."/>
            <person name="Szabo P.J."/>
            <person name="Miranda-Santos I.K."/>
            <person name="Maruyama S.R."/>
        </authorList>
    </citation>
    <scope>NUCLEOTIDE SEQUENCE</scope>
    <source>
        <strain evidence="5">Mato Grasso do Sul</strain>
        <tissue evidence="5">Salivary glands</tissue>
    </source>
</reference>
<proteinExistence type="evidence at transcript level"/>
<feature type="region of interest" description="Disordered" evidence="3">
    <location>
        <begin position="96"/>
        <end position="130"/>
    </location>
</feature>
<evidence type="ECO:0000256" key="4">
    <source>
        <dbReference type="SAM" id="SignalP"/>
    </source>
</evidence>
<keyword evidence="4" id="KW-0732">Signal</keyword>
<evidence type="ECO:0000256" key="3">
    <source>
        <dbReference type="SAM" id="MobiDB-lite"/>
    </source>
</evidence>
<comment type="subcellular location">
    <subcellularLocation>
        <location evidence="1">Secreted</location>
    </subcellularLocation>
</comment>
<sequence>MFPLYVCTVIGLFVTAHTALLERTELKEEPPLSGIGPQSETKPDCTHNKESGYTYNSCSYTCEGDEAFFLEEKQPCYLAGSSGAKGVCVNGECTAVTTSDKEPVPEPQPPVLQPESQPKPETEPEPQPQV</sequence>
<dbReference type="InterPro" id="IPR011694">
    <property type="entry name" value="Ixonnexin-like"/>
</dbReference>
<feature type="chain" id="PRO_5001521533" evidence="4">
    <location>
        <begin position="19"/>
        <end position="130"/>
    </location>
</feature>
<feature type="signal peptide" evidence="4">
    <location>
        <begin position="1"/>
        <end position="18"/>
    </location>
</feature>
<feature type="region of interest" description="Disordered" evidence="3">
    <location>
        <begin position="27"/>
        <end position="50"/>
    </location>
</feature>
<keyword evidence="2" id="KW-0964">Secreted</keyword>
<dbReference type="GO" id="GO:0005576">
    <property type="term" value="C:extracellular region"/>
    <property type="evidence" value="ECO:0007669"/>
    <property type="project" value="UniProtKB-SubCell"/>
</dbReference>
<organism evidence="5">
    <name type="scientific">Amblyomma triste</name>
    <name type="common">Neotropical tick</name>
    <dbReference type="NCBI Taxonomy" id="251400"/>
    <lineage>
        <taxon>Eukaryota</taxon>
        <taxon>Metazoa</taxon>
        <taxon>Ecdysozoa</taxon>
        <taxon>Arthropoda</taxon>
        <taxon>Chelicerata</taxon>
        <taxon>Arachnida</taxon>
        <taxon>Acari</taxon>
        <taxon>Parasitiformes</taxon>
        <taxon>Ixodida</taxon>
        <taxon>Ixodoidea</taxon>
        <taxon>Ixodidae</taxon>
        <taxon>Amblyomminae</taxon>
        <taxon>Amblyomma</taxon>
    </lineage>
</organism>
<name>A0A023G213_AMBTT</name>
<feature type="compositionally biased region" description="Basic and acidic residues" evidence="3">
    <location>
        <begin position="41"/>
        <end position="50"/>
    </location>
</feature>
<dbReference type="Pfam" id="PF07771">
    <property type="entry name" value="TSGP1"/>
    <property type="match status" value="1"/>
</dbReference>